<keyword evidence="2" id="KW-0285">Flavoprotein</keyword>
<gene>
    <name evidence="3" type="ORF">Fmac_028039</name>
</gene>
<evidence type="ECO:0000313" key="3">
    <source>
        <dbReference type="EMBL" id="KAL2323660.1"/>
    </source>
</evidence>
<dbReference type="InterPro" id="IPR036134">
    <property type="entry name" value="Crypto/Photolyase_FAD-like_sf"/>
</dbReference>
<dbReference type="AlphaFoldDB" id="A0ABD1LL54"/>
<keyword evidence="2" id="KW-0274">FAD</keyword>
<evidence type="ECO:0000256" key="2">
    <source>
        <dbReference type="PIRSR" id="PIRSR602081-1"/>
    </source>
</evidence>
<comment type="similarity">
    <text evidence="1">Belongs to the DNA photolyase class-1 family.</text>
</comment>
<dbReference type="PANTHER" id="PTHR11455:SF2">
    <property type="entry name" value="BLUE-LIGHT PHOTORECEPTOR PHR2"/>
    <property type="match status" value="1"/>
</dbReference>
<evidence type="ECO:0000313" key="4">
    <source>
        <dbReference type="Proteomes" id="UP001603857"/>
    </source>
</evidence>
<protein>
    <submittedName>
        <fullName evidence="3">Uncharacterized protein</fullName>
    </submittedName>
</protein>
<proteinExistence type="inferred from homology"/>
<feature type="binding site" evidence="2">
    <location>
        <begin position="106"/>
        <end position="110"/>
    </location>
    <ligand>
        <name>FAD</name>
        <dbReference type="ChEBI" id="CHEBI:57692"/>
    </ligand>
</feature>
<keyword evidence="4" id="KW-1185">Reference proteome</keyword>
<dbReference type="Proteomes" id="UP001603857">
    <property type="component" value="Unassembled WGS sequence"/>
</dbReference>
<comment type="caution">
    <text evidence="3">The sequence shown here is derived from an EMBL/GenBank/DDBJ whole genome shotgun (WGS) entry which is preliminary data.</text>
</comment>
<comment type="cofactor">
    <cofactor evidence="2">
        <name>FAD</name>
        <dbReference type="ChEBI" id="CHEBI:57692"/>
    </cofactor>
    <text evidence="2">Binds 1 FAD per subunit.</text>
</comment>
<accession>A0ABD1LL54</accession>
<dbReference type="PANTHER" id="PTHR11455">
    <property type="entry name" value="CRYPTOCHROME"/>
    <property type="match status" value="1"/>
</dbReference>
<dbReference type="EMBL" id="JBGMDY010000009">
    <property type="protein sequence ID" value="KAL2323660.1"/>
    <property type="molecule type" value="Genomic_DNA"/>
</dbReference>
<organism evidence="3 4">
    <name type="scientific">Flemingia macrophylla</name>
    <dbReference type="NCBI Taxonomy" id="520843"/>
    <lineage>
        <taxon>Eukaryota</taxon>
        <taxon>Viridiplantae</taxon>
        <taxon>Streptophyta</taxon>
        <taxon>Embryophyta</taxon>
        <taxon>Tracheophyta</taxon>
        <taxon>Spermatophyta</taxon>
        <taxon>Magnoliopsida</taxon>
        <taxon>eudicotyledons</taxon>
        <taxon>Gunneridae</taxon>
        <taxon>Pentapetalae</taxon>
        <taxon>rosids</taxon>
        <taxon>fabids</taxon>
        <taxon>Fabales</taxon>
        <taxon>Fabaceae</taxon>
        <taxon>Papilionoideae</taxon>
        <taxon>50 kb inversion clade</taxon>
        <taxon>NPAAA clade</taxon>
        <taxon>indigoferoid/millettioid clade</taxon>
        <taxon>Phaseoleae</taxon>
        <taxon>Flemingia</taxon>
    </lineage>
</organism>
<dbReference type="InterPro" id="IPR002081">
    <property type="entry name" value="Cryptochrome/DNA_photolyase_1"/>
</dbReference>
<dbReference type="SUPFAM" id="SSF48173">
    <property type="entry name" value="Cryptochrome/photolyase FAD-binding domain"/>
    <property type="match status" value="1"/>
</dbReference>
<reference evidence="3 4" key="1">
    <citation type="submission" date="2024-08" db="EMBL/GenBank/DDBJ databases">
        <title>Insights into the chromosomal genome structure of Flemingia macrophylla.</title>
        <authorList>
            <person name="Ding Y."/>
            <person name="Zhao Y."/>
            <person name="Bi W."/>
            <person name="Wu M."/>
            <person name="Zhao G."/>
            <person name="Gong Y."/>
            <person name="Li W."/>
            <person name="Zhang P."/>
        </authorList>
    </citation>
    <scope>NUCLEOTIDE SEQUENCE [LARGE SCALE GENOMIC DNA]</scope>
    <source>
        <strain evidence="3">DYQJB</strain>
        <tissue evidence="3">Leaf</tissue>
    </source>
</reference>
<sequence length="141" mass="15407">MPSNYGGFRDRVQKLEIRNAIEALDQLKGLPSRGDVQPGDIPSLMDLGLNPSATMPQDGKVAANASMVGGETEALKRLKRFAAECRAQPPKGSKDGTQSIYGANFSCKISPWLAMGCLSPRTMYNELKNTASRFIFYCLFL</sequence>
<evidence type="ECO:0000256" key="1">
    <source>
        <dbReference type="ARBA" id="ARBA00005862"/>
    </source>
</evidence>
<dbReference type="Gene3D" id="1.25.40.80">
    <property type="match status" value="1"/>
</dbReference>
<name>A0ABD1LL54_9FABA</name>